<comment type="caution">
    <text evidence="3">The sequence shown here is derived from an EMBL/GenBank/DDBJ whole genome shotgun (WGS) entry which is preliminary data.</text>
</comment>
<feature type="compositionally biased region" description="Basic residues" evidence="1">
    <location>
        <begin position="294"/>
        <end position="304"/>
    </location>
</feature>
<sequence length="547" mass="58960">MADTNGVLRRVSMAYILGFSNKPYKEVRLPVPPPPPQARKPSQPVSIVGTLIGHYGGFAQTNYRQIPTPGRIMEWTASDGRKGKLTGAGKPRLTAASLAKVPSDKRSTKEALSVKNTSKKATSTKPAVDGGDWWGANTNWAGASVKDGNKDSGSKKGNAGFLDSTGNDSNDLLANTWGNAGDAAGGDDKTGEKKDETTPAWDTPTNAPTGPEACDNPAQGSEGDKKDENKNAWTKEQDERLIQMKTEDSKTWAEMGNELDGKAKDECIERFNQIKPKGWRPNAANQGRDGKGGAGKKGKEKKQNHNQVQSKGGNKKDEKTHGNQEGEKKDETSWVAEAWGMPGGNGDVFPDLFSGDTGDNKDDSGNKDTSWDDLKGGTTGVGTSECDTKGGWGSGNITGGQDGADAAAVKWDSNSGGNWNTNSNSDRDKKKDDASMADPWTSTAPTQNFPLKQTPSQTGSQHKASSNNNAQPITTRPLELEVKPDDTFSADDLRLVARILQQDCSMVWNRVSWRFRDKTGRTLHPDGFEKKITGRLEGKDCEKSKRR</sequence>
<feature type="compositionally biased region" description="Basic and acidic residues" evidence="1">
    <location>
        <begin position="358"/>
        <end position="375"/>
    </location>
</feature>
<feature type="compositionally biased region" description="Polar residues" evidence="1">
    <location>
        <begin position="164"/>
        <end position="178"/>
    </location>
</feature>
<feature type="compositionally biased region" description="Basic and acidic residues" evidence="1">
    <location>
        <begin position="222"/>
        <end position="251"/>
    </location>
</feature>
<reference evidence="4" key="1">
    <citation type="journal article" date="2019" name="bioRxiv">
        <title>Genomics, evolutionary history and diagnostics of the Alternaria alternata species group including apple and Asian pear pathotypes.</title>
        <authorList>
            <person name="Armitage A.D."/>
            <person name="Cockerton H.M."/>
            <person name="Sreenivasaprasad S."/>
            <person name="Woodhall J.W."/>
            <person name="Lane C.R."/>
            <person name="Harrison R.J."/>
            <person name="Clarkson J.P."/>
        </authorList>
    </citation>
    <scope>NUCLEOTIDE SEQUENCE [LARGE SCALE GENOMIC DNA]</scope>
    <source>
        <strain evidence="4">FERA 1082</strain>
    </source>
</reference>
<dbReference type="SUPFAM" id="SSF46689">
    <property type="entry name" value="Homeodomain-like"/>
    <property type="match status" value="1"/>
</dbReference>
<dbReference type="SMART" id="SM00717">
    <property type="entry name" value="SANT"/>
    <property type="match status" value="1"/>
</dbReference>
<evidence type="ECO:0000256" key="1">
    <source>
        <dbReference type="SAM" id="MobiDB-lite"/>
    </source>
</evidence>
<feature type="compositionally biased region" description="Basic and acidic residues" evidence="1">
    <location>
        <begin position="314"/>
        <end position="332"/>
    </location>
</feature>
<feature type="region of interest" description="Disordered" evidence="1">
    <location>
        <begin position="98"/>
        <end position="479"/>
    </location>
</feature>
<feature type="compositionally biased region" description="Gly residues" evidence="1">
    <location>
        <begin position="390"/>
        <end position="402"/>
    </location>
</feature>
<proteinExistence type="predicted"/>
<feature type="compositionally biased region" description="Basic and acidic residues" evidence="1">
    <location>
        <begin position="186"/>
        <end position="197"/>
    </location>
</feature>
<feature type="domain" description="Myb-like" evidence="2">
    <location>
        <begin position="225"/>
        <end position="275"/>
    </location>
</feature>
<dbReference type="Gene3D" id="1.10.10.60">
    <property type="entry name" value="Homeodomain-like"/>
    <property type="match status" value="1"/>
</dbReference>
<feature type="compositionally biased region" description="Polar residues" evidence="1">
    <location>
        <begin position="440"/>
        <end position="474"/>
    </location>
</feature>
<gene>
    <name evidence="3" type="ORF">AA0114_g5746</name>
</gene>
<dbReference type="AlphaFoldDB" id="A0A4Q4MGR4"/>
<feature type="compositionally biased region" description="Basic and acidic residues" evidence="1">
    <location>
        <begin position="259"/>
        <end position="269"/>
    </location>
</feature>
<dbReference type="InterPro" id="IPR009057">
    <property type="entry name" value="Homeodomain-like_sf"/>
</dbReference>
<feature type="compositionally biased region" description="Polar residues" evidence="1">
    <location>
        <begin position="114"/>
        <end position="125"/>
    </location>
</feature>
<dbReference type="InterPro" id="IPR001005">
    <property type="entry name" value="SANT/Myb"/>
</dbReference>
<dbReference type="Pfam" id="PF13921">
    <property type="entry name" value="Myb_DNA-bind_6"/>
    <property type="match status" value="1"/>
</dbReference>
<organism evidence="3 4">
    <name type="scientific">Alternaria tenuissima</name>
    <dbReference type="NCBI Taxonomy" id="119927"/>
    <lineage>
        <taxon>Eukaryota</taxon>
        <taxon>Fungi</taxon>
        <taxon>Dikarya</taxon>
        <taxon>Ascomycota</taxon>
        <taxon>Pezizomycotina</taxon>
        <taxon>Dothideomycetes</taxon>
        <taxon>Pleosporomycetidae</taxon>
        <taxon>Pleosporales</taxon>
        <taxon>Pleosporineae</taxon>
        <taxon>Pleosporaceae</taxon>
        <taxon>Alternaria</taxon>
        <taxon>Alternaria sect. Alternaria</taxon>
        <taxon>Alternaria alternata complex</taxon>
    </lineage>
</organism>
<name>A0A4Q4MGR4_9PLEO</name>
<dbReference type="Proteomes" id="UP000292402">
    <property type="component" value="Unassembled WGS sequence"/>
</dbReference>
<feature type="compositionally biased region" description="Basic and acidic residues" evidence="1">
    <location>
        <begin position="425"/>
        <end position="434"/>
    </location>
</feature>
<protein>
    <recommendedName>
        <fullName evidence="2">Myb-like domain-containing protein</fullName>
    </recommendedName>
</protein>
<evidence type="ECO:0000313" key="3">
    <source>
        <dbReference type="EMBL" id="RYN50795.1"/>
    </source>
</evidence>
<evidence type="ECO:0000259" key="2">
    <source>
        <dbReference type="PROSITE" id="PS50090"/>
    </source>
</evidence>
<feature type="compositionally biased region" description="Low complexity" evidence="1">
    <location>
        <begin position="411"/>
        <end position="424"/>
    </location>
</feature>
<dbReference type="PROSITE" id="PS50090">
    <property type="entry name" value="MYB_LIKE"/>
    <property type="match status" value="1"/>
</dbReference>
<dbReference type="EMBL" id="PDXA01000017">
    <property type="protein sequence ID" value="RYN50795.1"/>
    <property type="molecule type" value="Genomic_DNA"/>
</dbReference>
<dbReference type="CDD" id="cd00167">
    <property type="entry name" value="SANT"/>
    <property type="match status" value="1"/>
</dbReference>
<accession>A0A4Q4MGR4</accession>
<evidence type="ECO:0000313" key="4">
    <source>
        <dbReference type="Proteomes" id="UP000292402"/>
    </source>
</evidence>